<reference evidence="1 2" key="1">
    <citation type="submission" date="2018-06" db="EMBL/GenBank/DDBJ databases">
        <title>Comparative genomics of Brasilonema spp. strains.</title>
        <authorList>
            <person name="Alvarenga D.O."/>
            <person name="Fiore M.F."/>
            <person name="Varani A.M."/>
        </authorList>
    </citation>
    <scope>NUCLEOTIDE SEQUENCE [LARGE SCALE GENOMIC DNA]</scope>
    <source>
        <strain evidence="1 2">CENA114</strain>
    </source>
</reference>
<dbReference type="AlphaFoldDB" id="A0A856MCJ3"/>
<name>A0A856MCJ3_9CYAN</name>
<evidence type="ECO:0000313" key="1">
    <source>
        <dbReference type="EMBL" id="QDL07819.1"/>
    </source>
</evidence>
<sequence length="84" mass="9459">MYSQMLQAFTKNTPMLSESQLVKVPLLIKSMTPKAEMIVLNTTHNKNAQVAKVFIPHFNLCGVSISHQQLKTQQSGTVKFNKQI</sequence>
<dbReference type="Proteomes" id="UP000503129">
    <property type="component" value="Chromosome"/>
</dbReference>
<gene>
    <name evidence="1" type="ORF">DP114_07825</name>
</gene>
<evidence type="ECO:0000313" key="2">
    <source>
        <dbReference type="Proteomes" id="UP000503129"/>
    </source>
</evidence>
<dbReference type="EMBL" id="CP030118">
    <property type="protein sequence ID" value="QDL07819.1"/>
    <property type="molecule type" value="Genomic_DNA"/>
</dbReference>
<accession>A0A856MCJ3</accession>
<organism evidence="1 2">
    <name type="scientific">Brasilonema sennae CENA114</name>
    <dbReference type="NCBI Taxonomy" id="415709"/>
    <lineage>
        <taxon>Bacteria</taxon>
        <taxon>Bacillati</taxon>
        <taxon>Cyanobacteriota</taxon>
        <taxon>Cyanophyceae</taxon>
        <taxon>Nostocales</taxon>
        <taxon>Scytonemataceae</taxon>
        <taxon>Brasilonema</taxon>
        <taxon>Bromeliae group (in: Brasilonema)</taxon>
    </lineage>
</organism>
<protein>
    <submittedName>
        <fullName evidence="1">Uncharacterized protein</fullName>
    </submittedName>
</protein>
<dbReference type="RefSeq" id="WP_169267112.1">
    <property type="nucleotide sequence ID" value="NZ_CAWOXK010000001.1"/>
</dbReference>
<proteinExistence type="predicted"/>
<keyword evidence="2" id="KW-1185">Reference proteome</keyword>
<dbReference type="KEGG" id="bsen:DP114_07825"/>